<evidence type="ECO:0000259" key="8">
    <source>
        <dbReference type="Pfam" id="PF00775"/>
    </source>
</evidence>
<reference evidence="10 11" key="1">
    <citation type="journal article" date="2009" name="PLoS Genet.">
        <title>The genome of Nectria haematococca: contribution of supernumerary chromosomes to gene expansion.</title>
        <authorList>
            <person name="Coleman J.J."/>
            <person name="Rounsley S.D."/>
            <person name="Rodriguez-Carres M."/>
            <person name="Kuo A."/>
            <person name="Wasmann C.C."/>
            <person name="Grimwood J."/>
            <person name="Schmutz J."/>
            <person name="Taga M."/>
            <person name="White G.J."/>
            <person name="Zhou S."/>
            <person name="Schwartz D.C."/>
            <person name="Freitag M."/>
            <person name="Ma L.J."/>
            <person name="Danchin E.G."/>
            <person name="Henrissat B."/>
            <person name="Coutinho P.M."/>
            <person name="Nelson D.R."/>
            <person name="Straney D."/>
            <person name="Napoli C.A."/>
            <person name="Barker B.M."/>
            <person name="Gribskov M."/>
            <person name="Rep M."/>
            <person name="Kroken S."/>
            <person name="Molnar I."/>
            <person name="Rensing C."/>
            <person name="Kennell J.C."/>
            <person name="Zamora J."/>
            <person name="Farman M.L."/>
            <person name="Selker E.U."/>
            <person name="Salamov A."/>
            <person name="Shapiro H."/>
            <person name="Pangilinan J."/>
            <person name="Lindquist E."/>
            <person name="Lamers C."/>
            <person name="Grigoriev I.V."/>
            <person name="Geiser D.M."/>
            <person name="Covert S.F."/>
            <person name="Temporini E."/>
            <person name="Vanetten H.D."/>
        </authorList>
    </citation>
    <scope>NUCLEOTIDE SEQUENCE [LARGE SCALE GENOMIC DNA]</scope>
    <source>
        <strain evidence="11">ATCC MYA-4622 / CBS 123669 / FGSC 9596 / NRRL 45880 / 77-13-4</strain>
    </source>
</reference>
<evidence type="ECO:0000313" key="10">
    <source>
        <dbReference type="EMBL" id="EEU37544.1"/>
    </source>
</evidence>
<dbReference type="PANTHER" id="PTHR33711:SF7">
    <property type="entry name" value="INTRADIOL RING-CLEAVAGE DIOXYGENASES DOMAIN-CONTAINING PROTEIN-RELATED"/>
    <property type="match status" value="1"/>
</dbReference>
<keyword evidence="11" id="KW-1185">Reference proteome</keyword>
<dbReference type="VEuPathDB" id="FungiDB:NECHADRAFT_53630"/>
<name>C7ZEB3_FUSV7</name>
<gene>
    <name evidence="10" type="ORF">NECHADRAFT_53630</name>
</gene>
<dbReference type="GO" id="GO:0009712">
    <property type="term" value="P:catechol-containing compound metabolic process"/>
    <property type="evidence" value="ECO:0007669"/>
    <property type="project" value="InterPro"/>
</dbReference>
<dbReference type="HOGENOM" id="CLU_046727_1_1_1"/>
<feature type="compositionally biased region" description="Polar residues" evidence="7">
    <location>
        <begin position="1"/>
        <end position="20"/>
    </location>
</feature>
<dbReference type="GO" id="GO:0018576">
    <property type="term" value="F:catechol 1,2-dioxygenase activity"/>
    <property type="evidence" value="ECO:0007669"/>
    <property type="project" value="InterPro"/>
</dbReference>
<evidence type="ECO:0000313" key="11">
    <source>
        <dbReference type="Proteomes" id="UP000005206"/>
    </source>
</evidence>
<dbReference type="AlphaFoldDB" id="C7ZEB3"/>
<keyword evidence="6" id="KW-0408">Iron</keyword>
<evidence type="ECO:0000259" key="9">
    <source>
        <dbReference type="Pfam" id="PF04444"/>
    </source>
</evidence>
<dbReference type="InterPro" id="IPR050770">
    <property type="entry name" value="Intradiol_RC_Dioxygenase"/>
</dbReference>
<dbReference type="OrthoDB" id="5238185at2759"/>
<keyword evidence="4" id="KW-0223">Dioxygenase</keyword>
<feature type="domain" description="Intradiol ring-cleavage dioxygenases" evidence="8">
    <location>
        <begin position="127"/>
        <end position="306"/>
    </location>
</feature>
<dbReference type="GO" id="GO:0008199">
    <property type="term" value="F:ferric iron binding"/>
    <property type="evidence" value="ECO:0007669"/>
    <property type="project" value="InterPro"/>
</dbReference>
<dbReference type="CDD" id="cd03461">
    <property type="entry name" value="1_2-HQD"/>
    <property type="match status" value="1"/>
</dbReference>
<evidence type="ECO:0008006" key="12">
    <source>
        <dbReference type="Google" id="ProtNLM"/>
    </source>
</evidence>
<comment type="similarity">
    <text evidence="2">Belongs to the intradiol ring-cleavage dioxygenase family.</text>
</comment>
<feature type="domain" description="Catechol dioxygenase N-terminal" evidence="9">
    <location>
        <begin position="44"/>
        <end position="116"/>
    </location>
</feature>
<dbReference type="Pfam" id="PF04444">
    <property type="entry name" value="Dioxygenase_N"/>
    <property type="match status" value="1"/>
</dbReference>
<evidence type="ECO:0000256" key="1">
    <source>
        <dbReference type="ARBA" id="ARBA00001965"/>
    </source>
</evidence>
<dbReference type="eggNOG" id="ENOG502QU2V">
    <property type="taxonomic scope" value="Eukaryota"/>
</dbReference>
<dbReference type="Pfam" id="PF00775">
    <property type="entry name" value="Dioxygenase_C"/>
    <property type="match status" value="1"/>
</dbReference>
<evidence type="ECO:0000256" key="4">
    <source>
        <dbReference type="ARBA" id="ARBA00022964"/>
    </source>
</evidence>
<dbReference type="PANTHER" id="PTHR33711">
    <property type="entry name" value="DIOXYGENASE, PUTATIVE (AFU_ORTHOLOGUE AFUA_2G02910)-RELATED"/>
    <property type="match status" value="1"/>
</dbReference>
<accession>C7ZEB3</accession>
<dbReference type="STRING" id="660122.C7ZEB3"/>
<evidence type="ECO:0000256" key="7">
    <source>
        <dbReference type="SAM" id="MobiDB-lite"/>
    </source>
</evidence>
<dbReference type="KEGG" id="nhe:NECHADRAFT_53630"/>
<dbReference type="Proteomes" id="UP000005206">
    <property type="component" value="Chromosome 12"/>
</dbReference>
<dbReference type="GeneID" id="9669409"/>
<dbReference type="InterPro" id="IPR015889">
    <property type="entry name" value="Intradiol_dOase_core"/>
</dbReference>
<evidence type="ECO:0000256" key="2">
    <source>
        <dbReference type="ARBA" id="ARBA00007825"/>
    </source>
</evidence>
<feature type="region of interest" description="Disordered" evidence="7">
    <location>
        <begin position="1"/>
        <end position="24"/>
    </location>
</feature>
<dbReference type="InterPro" id="IPR039390">
    <property type="entry name" value="1_2-HQD/HQD"/>
</dbReference>
<sequence>MANPTTETAKPTKVNGQNGDAPQEEGLGQAFTQQVIDSFGPKADPRLREVMSSFVQHMHDFARETQLTVDEWMTAVKMINWAGQMSNEKRNEGQLMCDVIGLESLVDDITHRAAAKDAASGTATAILGPFWRADTPIRENGTTITFDTPEDGIVAYLYGTVTSASTGAPIPNASVEVWQASTNGLYEQQDDKQQEHNLRGKFITDSQGRFSFYCLRPTPYPVPDDGPAGKLLQLLDRHVYRPAHLHFMAHVIAEGYKSVVTQIFDSDSGYLDNDSVFAVKDGLTVDFVPRKGDPQANWELEYNMSLGTA</sequence>
<protein>
    <recommendedName>
        <fullName evidence="12">Intradiol ring-cleavage dioxygenases domain-containing protein</fullName>
    </recommendedName>
</protein>
<proteinExistence type="inferred from homology"/>
<comment type="cofactor">
    <cofactor evidence="1">
        <name>Fe(3+)</name>
        <dbReference type="ChEBI" id="CHEBI:29034"/>
    </cofactor>
</comment>
<keyword evidence="3" id="KW-0479">Metal-binding</keyword>
<dbReference type="InParanoid" id="C7ZEB3"/>
<dbReference type="OMA" id="AMGPKTT"/>
<dbReference type="RefSeq" id="XP_003043257.1">
    <property type="nucleotide sequence ID" value="XM_003043211.1"/>
</dbReference>
<dbReference type="InterPro" id="IPR000627">
    <property type="entry name" value="Intradiol_dOase_C"/>
</dbReference>
<evidence type="ECO:0000256" key="3">
    <source>
        <dbReference type="ARBA" id="ARBA00022723"/>
    </source>
</evidence>
<evidence type="ECO:0000256" key="6">
    <source>
        <dbReference type="ARBA" id="ARBA00023004"/>
    </source>
</evidence>
<dbReference type="SUPFAM" id="SSF49482">
    <property type="entry name" value="Aromatic compound dioxygenase"/>
    <property type="match status" value="1"/>
</dbReference>
<evidence type="ECO:0000256" key="5">
    <source>
        <dbReference type="ARBA" id="ARBA00023002"/>
    </source>
</evidence>
<keyword evidence="5" id="KW-0560">Oxidoreductase</keyword>
<dbReference type="EMBL" id="GG698921">
    <property type="protein sequence ID" value="EEU37544.1"/>
    <property type="molecule type" value="Genomic_DNA"/>
</dbReference>
<dbReference type="InterPro" id="IPR007535">
    <property type="entry name" value="Catechol_dOase_N"/>
</dbReference>
<dbReference type="Gene3D" id="2.60.130.10">
    <property type="entry name" value="Aromatic compound dioxygenase"/>
    <property type="match status" value="1"/>
</dbReference>
<organism evidence="10 11">
    <name type="scientific">Fusarium vanettenii (strain ATCC MYA-4622 / CBS 123669 / FGSC 9596 / NRRL 45880 / 77-13-4)</name>
    <name type="common">Fusarium solani subsp. pisi</name>
    <dbReference type="NCBI Taxonomy" id="660122"/>
    <lineage>
        <taxon>Eukaryota</taxon>
        <taxon>Fungi</taxon>
        <taxon>Dikarya</taxon>
        <taxon>Ascomycota</taxon>
        <taxon>Pezizomycotina</taxon>
        <taxon>Sordariomycetes</taxon>
        <taxon>Hypocreomycetidae</taxon>
        <taxon>Hypocreales</taxon>
        <taxon>Nectriaceae</taxon>
        <taxon>Fusarium</taxon>
        <taxon>Fusarium solani species complex</taxon>
        <taxon>Fusarium vanettenii</taxon>
    </lineage>
</organism>